<dbReference type="AlphaFoldDB" id="A0A1V3JH53"/>
<comment type="caution">
    <text evidence="1">The sequence shown here is derived from an EMBL/GenBank/DDBJ whole genome shotgun (WGS) entry which is preliminary data.</text>
</comment>
<dbReference type="STRING" id="1908266.BKK55_07090"/>
<evidence type="ECO:0000313" key="1">
    <source>
        <dbReference type="EMBL" id="OOF55769.1"/>
    </source>
</evidence>
<dbReference type="Pfam" id="PF20036">
    <property type="entry name" value="Gp13-like"/>
    <property type="match status" value="1"/>
</dbReference>
<dbReference type="OrthoDB" id="8421149at2"/>
<reference evidence="1 2" key="1">
    <citation type="submission" date="2016-10" db="EMBL/GenBank/DDBJ databases">
        <title>Rodentibacter gen. nov. and new species.</title>
        <authorList>
            <person name="Christensen H."/>
        </authorList>
    </citation>
    <scope>NUCLEOTIDE SEQUENCE [LARGE SCALE GENOMIC DNA]</scope>
    <source>
        <strain evidence="1 2">1996246016</strain>
    </source>
</reference>
<sequence length="315" mass="33958">MSFDLQVFNKQTQVALTETVDQDIEKFNEASGGTIVLQNAPVEGDFDIRASFKAVAGLVRRRNAYGQGTVEAKRLEQLLNVAVKVAAGTPPLEYEPQQYHWILKNPELAAITIGQQLAKARLADMLNTAVLGGVAAIGGNTKTVLDDKAQAPTFRTLNKGAALFGDRSGSLKAWVMHSTTLHSLFENALTNTERLFNYDNINVVRDPFGRVFVVTDSPALVNADGSYNTLGLVENAILVGGNNDFNSVILPKVGGENIGATYQAEWTYNLGILGYKWDMAAGGKSPNDTALGTSTNWEKSATFDKDTAGVLVKTK</sequence>
<protein>
    <recommendedName>
        <fullName evidence="3">Major capsid protein</fullName>
    </recommendedName>
</protein>
<gene>
    <name evidence="1" type="ORF">BKK55_07090</name>
</gene>
<keyword evidence="2" id="KW-1185">Reference proteome</keyword>
<dbReference type="RefSeq" id="WP_077551155.1">
    <property type="nucleotide sequence ID" value="NZ_MLHO01000034.1"/>
</dbReference>
<proteinExistence type="predicted"/>
<dbReference type="EMBL" id="MLHO01000034">
    <property type="protein sequence ID" value="OOF55769.1"/>
    <property type="molecule type" value="Genomic_DNA"/>
</dbReference>
<accession>A0A1V3JH53</accession>
<dbReference type="InterPro" id="IPR045404">
    <property type="entry name" value="Gp13-like"/>
</dbReference>
<evidence type="ECO:0008006" key="3">
    <source>
        <dbReference type="Google" id="ProtNLM"/>
    </source>
</evidence>
<name>A0A1V3JH53_9PAST</name>
<evidence type="ECO:0000313" key="2">
    <source>
        <dbReference type="Proteomes" id="UP000188541"/>
    </source>
</evidence>
<dbReference type="Proteomes" id="UP000188541">
    <property type="component" value="Unassembled WGS sequence"/>
</dbReference>
<organism evidence="1 2">
    <name type="scientific">Rodentibacter genomosp. 2</name>
    <dbReference type="NCBI Taxonomy" id="1908266"/>
    <lineage>
        <taxon>Bacteria</taxon>
        <taxon>Pseudomonadati</taxon>
        <taxon>Pseudomonadota</taxon>
        <taxon>Gammaproteobacteria</taxon>
        <taxon>Pasteurellales</taxon>
        <taxon>Pasteurellaceae</taxon>
        <taxon>Rodentibacter</taxon>
    </lineage>
</organism>